<reference evidence="7" key="1">
    <citation type="submission" date="2010-02" db="EMBL/GenBank/DDBJ databases">
        <title>Sequencing and annotation of the Blastocystis hominis genome.</title>
        <authorList>
            <person name="Wincker P."/>
        </authorList>
    </citation>
    <scope>NUCLEOTIDE SEQUENCE</scope>
    <source>
        <strain evidence="7">Singapore isolate B</strain>
    </source>
</reference>
<comment type="subcellular location">
    <subcellularLocation>
        <location evidence="1">Membrane</location>
        <topology evidence="1">Multi-pass membrane protein</topology>
    </subcellularLocation>
</comment>
<dbReference type="AlphaFoldDB" id="D8MAK8"/>
<keyword evidence="3 6" id="KW-0812">Transmembrane</keyword>
<feature type="transmembrane region" description="Helical" evidence="6">
    <location>
        <begin position="215"/>
        <end position="242"/>
    </location>
</feature>
<keyword evidence="5 6" id="KW-0472">Membrane</keyword>
<organism evidence="7">
    <name type="scientific">Blastocystis hominis</name>
    <dbReference type="NCBI Taxonomy" id="12968"/>
    <lineage>
        <taxon>Eukaryota</taxon>
        <taxon>Sar</taxon>
        <taxon>Stramenopiles</taxon>
        <taxon>Bigyra</taxon>
        <taxon>Opalozoa</taxon>
        <taxon>Opalinata</taxon>
        <taxon>Blastocystidae</taxon>
        <taxon>Blastocystis</taxon>
    </lineage>
</organism>
<feature type="transmembrane region" description="Helical" evidence="6">
    <location>
        <begin position="359"/>
        <end position="377"/>
    </location>
</feature>
<name>D8MAK8_BLAHO</name>
<dbReference type="PANTHER" id="PTHR21355">
    <property type="entry name" value="G-PROTEIN COUPLED RECEPTOR-ASSOCIATED PROTEIN LMBRD2"/>
    <property type="match status" value="1"/>
</dbReference>
<comment type="similarity">
    <text evidence="2">Belongs to the LIMR family.</text>
</comment>
<evidence type="ECO:0000256" key="4">
    <source>
        <dbReference type="ARBA" id="ARBA00022989"/>
    </source>
</evidence>
<dbReference type="GeneID" id="24923000"/>
<evidence type="ECO:0000256" key="6">
    <source>
        <dbReference type="SAM" id="Phobius"/>
    </source>
</evidence>
<dbReference type="GO" id="GO:0016020">
    <property type="term" value="C:membrane"/>
    <property type="evidence" value="ECO:0007669"/>
    <property type="project" value="UniProtKB-SubCell"/>
</dbReference>
<proteinExistence type="inferred from homology"/>
<protein>
    <submittedName>
        <fullName evidence="7">Uncharacterized protein</fullName>
    </submittedName>
</protein>
<evidence type="ECO:0000256" key="3">
    <source>
        <dbReference type="ARBA" id="ARBA00022692"/>
    </source>
</evidence>
<evidence type="ECO:0000256" key="2">
    <source>
        <dbReference type="ARBA" id="ARBA00010487"/>
    </source>
</evidence>
<dbReference type="PANTHER" id="PTHR21355:SF0">
    <property type="entry name" value="G-PROTEIN COUPLED RECEPTOR-ASSOCIATED PROTEIN LMBRD2"/>
    <property type="match status" value="1"/>
</dbReference>
<evidence type="ECO:0000313" key="7">
    <source>
        <dbReference type="EMBL" id="CBK25097.2"/>
    </source>
</evidence>
<dbReference type="InterPro" id="IPR051584">
    <property type="entry name" value="GPCR-associated_LMBR1"/>
</dbReference>
<evidence type="ECO:0000313" key="8">
    <source>
        <dbReference type="Proteomes" id="UP000008312"/>
    </source>
</evidence>
<dbReference type="Pfam" id="PF04791">
    <property type="entry name" value="LMBR1"/>
    <property type="match status" value="1"/>
</dbReference>
<dbReference type="Proteomes" id="UP000008312">
    <property type="component" value="Unassembled WGS sequence"/>
</dbReference>
<feature type="transmembrane region" description="Helical" evidence="6">
    <location>
        <begin position="26"/>
        <end position="46"/>
    </location>
</feature>
<gene>
    <name evidence="7" type="ORF">GSBLH_T00006876001</name>
</gene>
<dbReference type="RefSeq" id="XP_012899145.1">
    <property type="nucleotide sequence ID" value="XM_013043691.1"/>
</dbReference>
<evidence type="ECO:0000256" key="1">
    <source>
        <dbReference type="ARBA" id="ARBA00004141"/>
    </source>
</evidence>
<dbReference type="OrthoDB" id="202817at2759"/>
<keyword evidence="8" id="KW-1185">Reference proteome</keyword>
<dbReference type="InParanoid" id="D8MAK8"/>
<sequence length="444" mass="50604">MFVIIFIIAALFIIFGNNISVSDFSGILICLVNTYGLIYVFIYLGLWKAPNSQKEIDELYVRGRELDEDKFDFEMQVVSIKCNLREVISSLKQSHRDETLIQLAQSIVDSMPDDEEINLSRHIKGHVDKHGWITIDEAASEKAVISALSKLNSKSKHICLVYQRKMIQYNELLNEIAKIRKFSGNTEIPLETHHSLQDRCYWLFVRLGIQCRIPLLYIGFFVSCVFSGLTLGSELTTILFNLTGKSLSLLSWSCSSSIAPGFRVFFTCLVLIYVSLCFFLGFFSLPVPLLTSFALYPHHSDVYALSSAAIALCRCQFSLFYHYFNLLQLPDTFYNQIALSKLLGEMKTIPLLGTQFNNLMPVLVVGMAALTLCWKLFRKVRRNPDLIKEGKQVVDLSLRRMGLGESDLESEVMKKKTYVYREVVYSKKCSCLFQQTGEEESLCG</sequence>
<accession>D8MAK8</accession>
<feature type="transmembrane region" description="Helical" evidence="6">
    <location>
        <begin position="302"/>
        <end position="324"/>
    </location>
</feature>
<dbReference type="InterPro" id="IPR006876">
    <property type="entry name" value="LMBR1-like_membr_prot"/>
</dbReference>
<evidence type="ECO:0000256" key="5">
    <source>
        <dbReference type="ARBA" id="ARBA00023136"/>
    </source>
</evidence>
<dbReference type="EMBL" id="FN668690">
    <property type="protein sequence ID" value="CBK25097.2"/>
    <property type="molecule type" value="Genomic_DNA"/>
</dbReference>
<feature type="transmembrane region" description="Helical" evidence="6">
    <location>
        <begin position="262"/>
        <end position="290"/>
    </location>
</feature>
<keyword evidence="4 6" id="KW-1133">Transmembrane helix</keyword>